<keyword evidence="4" id="KW-1003">Cell membrane</keyword>
<evidence type="ECO:0000256" key="3">
    <source>
        <dbReference type="ARBA" id="ARBA00020819"/>
    </source>
</evidence>
<dbReference type="GO" id="GO:0005886">
    <property type="term" value="C:plasma membrane"/>
    <property type="evidence" value="ECO:0007669"/>
    <property type="project" value="UniProtKB-SubCell"/>
</dbReference>
<evidence type="ECO:0000313" key="11">
    <source>
        <dbReference type="EMBL" id="HIV73579.1"/>
    </source>
</evidence>
<accession>A0A9D1PLG8</accession>
<evidence type="ECO:0000256" key="9">
    <source>
        <dbReference type="ARBA" id="ARBA00046722"/>
    </source>
</evidence>
<keyword evidence="5" id="KW-0812">Transmembrane</keyword>
<dbReference type="PANTHER" id="PTHR43077">
    <property type="entry name" value="TRANSPORT PERMEASE YVFS-RELATED"/>
    <property type="match status" value="1"/>
</dbReference>
<feature type="domain" description="ABC-2 type transporter transmembrane" evidence="10">
    <location>
        <begin position="9"/>
        <end position="156"/>
    </location>
</feature>
<dbReference type="Pfam" id="PF12698">
    <property type="entry name" value="ABC2_membrane_3"/>
    <property type="match status" value="1"/>
</dbReference>
<evidence type="ECO:0000256" key="6">
    <source>
        <dbReference type="ARBA" id="ARBA00022989"/>
    </source>
</evidence>
<reference evidence="11" key="2">
    <citation type="submission" date="2021-04" db="EMBL/GenBank/DDBJ databases">
        <authorList>
            <person name="Gilroy R."/>
        </authorList>
    </citation>
    <scope>NUCLEOTIDE SEQUENCE</scope>
    <source>
        <strain evidence="11">CHK169-2315</strain>
    </source>
</reference>
<evidence type="ECO:0000313" key="12">
    <source>
        <dbReference type="Proteomes" id="UP000823937"/>
    </source>
</evidence>
<dbReference type="InterPro" id="IPR023838">
    <property type="entry name" value="T7SS_EsaA"/>
</dbReference>
<comment type="caution">
    <text evidence="11">The sequence shown here is derived from an EMBL/GenBank/DDBJ whole genome shotgun (WGS) entry which is preliminary data.</text>
</comment>
<protein>
    <recommendedName>
        <fullName evidence="3">Type VII secretion system accessory factor EsaA</fullName>
    </recommendedName>
</protein>
<comment type="subcellular location">
    <subcellularLocation>
        <location evidence="1">Cell membrane</location>
        <topology evidence="1">Multi-pass membrane protein</topology>
    </subcellularLocation>
</comment>
<dbReference type="NCBIfam" id="TIGR03929">
    <property type="entry name" value="T7_esaA_Nterm"/>
    <property type="match status" value="1"/>
</dbReference>
<evidence type="ECO:0000256" key="2">
    <source>
        <dbReference type="ARBA" id="ARBA00008338"/>
    </source>
</evidence>
<keyword evidence="8" id="KW-0472">Membrane</keyword>
<evidence type="ECO:0000256" key="1">
    <source>
        <dbReference type="ARBA" id="ARBA00004651"/>
    </source>
</evidence>
<dbReference type="AlphaFoldDB" id="A0A9D1PLG8"/>
<dbReference type="InterPro" id="IPR013525">
    <property type="entry name" value="ABC2_TM"/>
</dbReference>
<evidence type="ECO:0000256" key="7">
    <source>
        <dbReference type="ARBA" id="ARBA00023026"/>
    </source>
</evidence>
<evidence type="ECO:0000256" key="8">
    <source>
        <dbReference type="ARBA" id="ARBA00023136"/>
    </source>
</evidence>
<dbReference type="NCBIfam" id="TIGR03061">
    <property type="entry name" value="pip_yhgE_Nterm"/>
    <property type="match status" value="1"/>
</dbReference>
<sequence length="203" mass="22836">MKKSYLKLFTFLALILILTVGLTYLSFNQLSKSKNLASKTKMDVALVNEDKGTSFNQTELDFGNAFVKSLDKDEEQNWHVVNRGIAENGLERGTYDMMIVIPNDFSEKALSINEEKPEKVVLDYKINASDNDNIRAKAEDTASSILNDMNRRIIDVYFASIIGNLQNAQDHIIDITTLKTVGETMVETDEEIANSTHAQPIRP</sequence>
<organism evidence="11 12">
    <name type="scientific">Candidatus Pseudogracilibacillus intestinigallinarum</name>
    <dbReference type="NCBI Taxonomy" id="2838742"/>
    <lineage>
        <taxon>Bacteria</taxon>
        <taxon>Bacillati</taxon>
        <taxon>Bacillota</taxon>
        <taxon>Bacilli</taxon>
        <taxon>Bacillales</taxon>
        <taxon>Bacillaceae</taxon>
        <taxon>Pseudogracilibacillus</taxon>
    </lineage>
</organism>
<dbReference type="PANTHER" id="PTHR43077:SF10">
    <property type="entry name" value="TRANSPORT PERMEASE PROTEIN"/>
    <property type="match status" value="1"/>
</dbReference>
<dbReference type="EMBL" id="DXHX01000011">
    <property type="protein sequence ID" value="HIV73579.1"/>
    <property type="molecule type" value="Genomic_DNA"/>
</dbReference>
<evidence type="ECO:0000256" key="4">
    <source>
        <dbReference type="ARBA" id="ARBA00022475"/>
    </source>
</evidence>
<reference evidence="11" key="1">
    <citation type="journal article" date="2021" name="PeerJ">
        <title>Extensive microbial diversity within the chicken gut microbiome revealed by metagenomics and culture.</title>
        <authorList>
            <person name="Gilroy R."/>
            <person name="Ravi A."/>
            <person name="Getino M."/>
            <person name="Pursley I."/>
            <person name="Horton D.L."/>
            <person name="Alikhan N.F."/>
            <person name="Baker D."/>
            <person name="Gharbi K."/>
            <person name="Hall N."/>
            <person name="Watson M."/>
            <person name="Adriaenssens E.M."/>
            <person name="Foster-Nyarko E."/>
            <person name="Jarju S."/>
            <person name="Secka A."/>
            <person name="Antonio M."/>
            <person name="Oren A."/>
            <person name="Chaudhuri R.R."/>
            <person name="La Ragione R."/>
            <person name="Hildebrand F."/>
            <person name="Pallen M.J."/>
        </authorList>
    </citation>
    <scope>NUCLEOTIDE SEQUENCE</scope>
    <source>
        <strain evidence="11">CHK169-2315</strain>
    </source>
</reference>
<dbReference type="InterPro" id="IPR017500">
    <property type="entry name" value="Phage_infect_YhgE_N"/>
</dbReference>
<comment type="similarity">
    <text evidence="2">Belongs to the EsaA family.</text>
</comment>
<name>A0A9D1PLG8_9BACI</name>
<evidence type="ECO:0000259" key="10">
    <source>
        <dbReference type="Pfam" id="PF12698"/>
    </source>
</evidence>
<comment type="subunit">
    <text evidence="9">Homodimer. Interacts with EssB.</text>
</comment>
<keyword evidence="6" id="KW-1133">Transmembrane helix</keyword>
<dbReference type="Gene3D" id="3.40.1710.10">
    <property type="entry name" value="abc type-2 transporter like domain"/>
    <property type="match status" value="1"/>
</dbReference>
<proteinExistence type="inferred from homology"/>
<dbReference type="GO" id="GO:0140359">
    <property type="term" value="F:ABC-type transporter activity"/>
    <property type="evidence" value="ECO:0007669"/>
    <property type="project" value="InterPro"/>
</dbReference>
<gene>
    <name evidence="11" type="primary">esaA</name>
    <name evidence="11" type="ORF">H9895_00680</name>
</gene>
<dbReference type="Proteomes" id="UP000823937">
    <property type="component" value="Unassembled WGS sequence"/>
</dbReference>
<dbReference type="InterPro" id="IPR051328">
    <property type="entry name" value="T7SS_ABC-Transporter"/>
</dbReference>
<evidence type="ECO:0000256" key="5">
    <source>
        <dbReference type="ARBA" id="ARBA00022692"/>
    </source>
</evidence>
<keyword evidence="7" id="KW-0843">Virulence</keyword>